<evidence type="ECO:0000313" key="4">
    <source>
        <dbReference type="Proteomes" id="UP000002729"/>
    </source>
</evidence>
<dbReference type="GO" id="GO:0030422">
    <property type="term" value="P:siRNA processing"/>
    <property type="evidence" value="ECO:0007669"/>
    <property type="project" value="TreeGrafter"/>
</dbReference>
<proteinExistence type="predicted"/>
<reference evidence="3 4" key="1">
    <citation type="journal article" date="2011" name="Proc. Natl. Acad. Sci. U.S.A.">
        <title>Niche of harmful alga Aureococcus anophagefferens revealed through ecogenomics.</title>
        <authorList>
            <person name="Gobler C.J."/>
            <person name="Berry D.L."/>
            <person name="Dyhrman S.T."/>
            <person name="Wilhelm S.W."/>
            <person name="Salamov A."/>
            <person name="Lobanov A.V."/>
            <person name="Zhang Y."/>
            <person name="Collier J.L."/>
            <person name="Wurch L.L."/>
            <person name="Kustka A.B."/>
            <person name="Dill B.D."/>
            <person name="Shah M."/>
            <person name="VerBerkmoes N.C."/>
            <person name="Kuo A."/>
            <person name="Terry A."/>
            <person name="Pangilinan J."/>
            <person name="Lindquist E.A."/>
            <person name="Lucas S."/>
            <person name="Paulsen I.T."/>
            <person name="Hattenrath-Lehmann T.K."/>
            <person name="Talmage S.C."/>
            <person name="Walker E.A."/>
            <person name="Koch F."/>
            <person name="Burson A.M."/>
            <person name="Marcoval M.A."/>
            <person name="Tang Y.Z."/>
            <person name="Lecleir G.R."/>
            <person name="Coyne K.J."/>
            <person name="Berg G.M."/>
            <person name="Bertrand E.M."/>
            <person name="Saito M.A."/>
            <person name="Gladyshev V.N."/>
            <person name="Grigoriev I.V."/>
        </authorList>
    </citation>
    <scope>NUCLEOTIDE SEQUENCE [LARGE SCALE GENOMIC DNA]</scope>
    <source>
        <strain evidence="4">CCMP 1984</strain>
    </source>
</reference>
<accession>F0YLK8</accession>
<feature type="region of interest" description="Disordered" evidence="1">
    <location>
        <begin position="270"/>
        <end position="321"/>
    </location>
</feature>
<dbReference type="GO" id="GO:0003968">
    <property type="term" value="F:RNA-directed RNA polymerase activity"/>
    <property type="evidence" value="ECO:0007669"/>
    <property type="project" value="UniProtKB-KW"/>
</dbReference>
<feature type="region of interest" description="Disordered" evidence="1">
    <location>
        <begin position="61"/>
        <end position="94"/>
    </location>
</feature>
<dbReference type="PANTHER" id="PTHR23079:SF55">
    <property type="entry name" value="RNA-DIRECTED RNA POLYMERASE"/>
    <property type="match status" value="1"/>
</dbReference>
<feature type="domain" description="RDRP core" evidence="2">
    <location>
        <begin position="419"/>
        <end position="841"/>
    </location>
</feature>
<dbReference type="GO" id="GO:0031380">
    <property type="term" value="C:nuclear RNA-directed RNA polymerase complex"/>
    <property type="evidence" value="ECO:0007669"/>
    <property type="project" value="TreeGrafter"/>
</dbReference>
<organism evidence="4">
    <name type="scientific">Aureococcus anophagefferens</name>
    <name type="common">Harmful bloom alga</name>
    <dbReference type="NCBI Taxonomy" id="44056"/>
    <lineage>
        <taxon>Eukaryota</taxon>
        <taxon>Sar</taxon>
        <taxon>Stramenopiles</taxon>
        <taxon>Ochrophyta</taxon>
        <taxon>Pelagophyceae</taxon>
        <taxon>Pelagomonadales</taxon>
        <taxon>Pelagomonadaceae</taxon>
        <taxon>Aureococcus</taxon>
    </lineage>
</organism>
<sequence>MVLITDENDEKYRELRRNEETTVGELKVLIDKMGLTGTVKKNVGGALQRKKSDIRAEILKWYPDPDRPPLGEVSANPRAPPPPPPPEFASPVATRRAAVPLRTPQQKLDDALETRDKAAAVASLQVLSPSGFKGMKFKLNEVKQKFPEETKGVKGLGAKGYTLADFGESLIKALEKAMRPSAPPGAEATRARVVEAPVPEAAPAAAPMEVELRAATEPAAPEAPRLAAMEVDAAPPRTEAPAAPPPSPEPDFFEAVSNLFGWLAPAAAETEDAAAPPVPAPAATNWLGIPNSGVEERKDDDAAAPTPAAPPAPVAPGEPGWPQVARRLASIPPAIAGEATTFAERFALARYALGSDCSPDDNEHRWRDMGARGVANVRRAARLTSAGGDLALELEADDHVDAGDEKKAKFRFLPEAVREADGRRAHRDFGVDRFLYVAVDEAASDRELRAARAPLQLAACQYRLLFSYHDRPLLVFFAEAGPGLRDVSVEAVRDAIVPPEVRRALGRRKAAKRLRLAFSKTLRGVDLAPDQVAYPREPIRAGDGEDAVDGLALVSRTALRESGLWSFDAVQIRFRGAKAMALAVDDAYLRENFGDGCHLALYPSAVKFRFAEAASAPLEFVSCARRRSANLSEQHVAALVARGARADDLAALADETREELVCDLADERRARRAFRGGGDDGDTAPWVLGPNMLRAGFALEEPLLQHCLRICAKQKLRGWKGDGDEDTSRIALPRSAAARLYVVADPTSSLAPGHCVVGVDDDEVKIEGPVAIMTDPTLAPEDVLVLDAVPPPPALLEALGRVPRGVLMLPTTARHPTAEFLCGGDYDGDTAVVLWRREIVDGLGAAPGAEALLARRRAAVARVGGERTDGPPVVADAAEAAIDVAVHARAAARALQRAGYEFKRAVRRGHAVPGDGSLSLANFALKDFPYDATPWTPGGYDRAVGPADYAGAQASLRAKLNDVLGDLEAFDFGREPAFDPSLLDLAHGDGGDAAVRARKWAAAARDAYNGDVARACRFPEGPLRNEACGKVKRDHQAKFLEAWSPVDRERAALHLYAAAHDKFRETPDRGWKRPDVAFLLSYPLLPRGGHGAEREDAVAADERRGGARHRVEADGALLGLLLGLLLGRLGLLDARALVGSRRRERLDVGGGVGLDVAGEWVFAVLRPPRDLEGEVREGMFRQLRVALQGRLPVVSTTGFHLEPARVDRFLVRRGEARDERVDVGGEVGLDVAGALAGLRPPRDLEGEVIKGMTRQLRVALQGRPLVVTRAGFHLAPAQVDRFRVRRGEPRDEDVDVSGEIGHDVAWRALADPRLPRDLEGEVHEMVSVQLRVQLHRRLRCVPRSRFDLAIKRDLRLHRPLRRLNSGSKSPGQKRSGQGLVVVPEAREVDERVRAEALHGHEREVAAEVARVGARDGEAVAEPREGRADEVRAVVVEAPRLDVGRRRRVEVGPDAAQIAPRDAAALVADLERDVLVVLAVGDDDSDVRGLVGVERELLLAGRAHRVLQ</sequence>
<dbReference type="KEGG" id="aaf:AURANDRAFT_67557"/>
<evidence type="ECO:0000256" key="1">
    <source>
        <dbReference type="SAM" id="MobiDB-lite"/>
    </source>
</evidence>
<feature type="compositionally biased region" description="Pro residues" evidence="1">
    <location>
        <begin position="78"/>
        <end position="88"/>
    </location>
</feature>
<dbReference type="Proteomes" id="UP000002729">
    <property type="component" value="Unassembled WGS sequence"/>
</dbReference>
<dbReference type="OrthoDB" id="10055769at2759"/>
<dbReference type="InParanoid" id="F0YLK8"/>
<dbReference type="PANTHER" id="PTHR23079">
    <property type="entry name" value="RNA-DEPENDENT RNA POLYMERASE"/>
    <property type="match status" value="1"/>
</dbReference>
<dbReference type="InterPro" id="IPR057596">
    <property type="entry name" value="RDRP_core"/>
</dbReference>
<evidence type="ECO:0000313" key="3">
    <source>
        <dbReference type="EMBL" id="EGB03994.1"/>
    </source>
</evidence>
<dbReference type="GO" id="GO:0003723">
    <property type="term" value="F:RNA binding"/>
    <property type="evidence" value="ECO:0007669"/>
    <property type="project" value="UniProtKB-KW"/>
</dbReference>
<gene>
    <name evidence="3" type="ORF">AURANDRAFT_67557</name>
</gene>
<dbReference type="EMBL" id="GL833157">
    <property type="protein sequence ID" value="EGB03994.1"/>
    <property type="molecule type" value="Genomic_DNA"/>
</dbReference>
<feature type="compositionally biased region" description="Pro residues" evidence="1">
    <location>
        <begin position="307"/>
        <end position="316"/>
    </location>
</feature>
<dbReference type="GeneID" id="20226304"/>
<evidence type="ECO:0000259" key="2">
    <source>
        <dbReference type="Pfam" id="PF05183"/>
    </source>
</evidence>
<protein>
    <recommendedName>
        <fullName evidence="2">RDRP core domain-containing protein</fullName>
    </recommendedName>
</protein>
<dbReference type="InterPro" id="IPR007855">
    <property type="entry name" value="RDRP"/>
</dbReference>
<dbReference type="Pfam" id="PF05183">
    <property type="entry name" value="RdRP"/>
    <property type="match status" value="1"/>
</dbReference>
<name>F0YLK8_AURAN</name>
<keyword evidence="4" id="KW-1185">Reference proteome</keyword>
<dbReference type="RefSeq" id="XP_009041272.1">
    <property type="nucleotide sequence ID" value="XM_009043024.1"/>
</dbReference>